<comment type="caution">
    <text evidence="6">The sequence shown here is derived from an EMBL/GenBank/DDBJ whole genome shotgun (WGS) entry which is preliminary data.</text>
</comment>
<dbReference type="PANTHER" id="PTHR11818">
    <property type="entry name" value="BETA/GAMMA CRYSTALLIN"/>
    <property type="match status" value="1"/>
</dbReference>
<dbReference type="EMBL" id="RHFK02000016">
    <property type="protein sequence ID" value="TWW64279.1"/>
    <property type="molecule type" value="Genomic_DNA"/>
</dbReference>
<comment type="similarity">
    <text evidence="2">Belongs to the beta/gamma-crystallin family.</text>
</comment>
<keyword evidence="3" id="KW-0273">Eye lens protein</keyword>
<sequence>MGRITFYEEKNFQGRSYECSTDCSDIHMHLNRCNSCRVDNGCFVVYDRPNFLGNQVFLRRGDYPDFQRMGSMTGMMGMAMMDNIRSCRMIPMHRGQFRMRIYERDNFGGQTHELMDDCESIQDRYYMSDCQSCNVLEGHWLMFEQPNFRGRMLYVRPGEHRNLRDITFYEDRNFKGRSYECSSECSDLHSHFSRCNSIRVDSGDWIVYEKPNFMGYQYFLRKGEYPDYQRWMGFNDCVRSCRMIPTSKVAHKMMLYERPEFGGKVMELTEDVPSLYEYFNSTEVHSCNVIGGHWIFYEHPQYRGRQFLIGPSQYRRFNEWGSLSPRVGSIKRIMCDNLYQHTV</sequence>
<comment type="function">
    <text evidence="1">Crystallins are the dominant structural components of the vertebrate eye lens.</text>
</comment>
<dbReference type="Gene3D" id="2.60.20.10">
    <property type="entry name" value="Crystallins"/>
    <property type="match status" value="4"/>
</dbReference>
<evidence type="ECO:0000256" key="2">
    <source>
        <dbReference type="ARBA" id="ARBA00009646"/>
    </source>
</evidence>
<feature type="domain" description="Beta/gamma crystallin 'Greek key'" evidence="5">
    <location>
        <begin position="2"/>
        <end position="40"/>
    </location>
</feature>
<dbReference type="SMART" id="SM00247">
    <property type="entry name" value="XTALbg"/>
    <property type="match status" value="4"/>
</dbReference>
<feature type="domain" description="Beta/gamma crystallin 'Greek key'" evidence="5">
    <location>
        <begin position="164"/>
        <end position="202"/>
    </location>
</feature>
<dbReference type="InterPro" id="IPR050252">
    <property type="entry name" value="Beta/Gamma-Crystallin"/>
</dbReference>
<dbReference type="InterPro" id="IPR011024">
    <property type="entry name" value="G_crystallin-like"/>
</dbReference>
<keyword evidence="4" id="KW-0677">Repeat</keyword>
<name>A0A5C6NBY7_9TELE</name>
<feature type="domain" description="Beta/gamma crystallin 'Greek key'" evidence="5">
    <location>
        <begin position="251"/>
        <end position="291"/>
    </location>
</feature>
<keyword evidence="7" id="KW-1185">Reference proteome</keyword>
<proteinExistence type="inferred from homology"/>
<dbReference type="FunFam" id="2.60.20.10:FF:000003">
    <property type="entry name" value="Crystallin gamma S"/>
    <property type="match status" value="2"/>
</dbReference>
<dbReference type="GO" id="GO:0002088">
    <property type="term" value="P:lens development in camera-type eye"/>
    <property type="evidence" value="ECO:0007669"/>
    <property type="project" value="TreeGrafter"/>
</dbReference>
<evidence type="ECO:0000259" key="5">
    <source>
        <dbReference type="PROSITE" id="PS50915"/>
    </source>
</evidence>
<feature type="domain" description="Beta/gamma crystallin 'Greek key'" evidence="5">
    <location>
        <begin position="138"/>
        <end position="170"/>
    </location>
</feature>
<dbReference type="PROSITE" id="PS50915">
    <property type="entry name" value="CRYSTALLIN_BETA_GAMMA"/>
    <property type="match status" value="7"/>
</dbReference>
<protein>
    <submittedName>
        <fullName evidence="6">Gamma-crystallin M2</fullName>
    </submittedName>
</protein>
<evidence type="ECO:0000256" key="3">
    <source>
        <dbReference type="ARBA" id="ARBA00022613"/>
    </source>
</evidence>
<feature type="domain" description="Beta/gamma crystallin 'Greek key'" evidence="5">
    <location>
        <begin position="203"/>
        <end position="245"/>
    </location>
</feature>
<organism evidence="6 7">
    <name type="scientific">Takifugu flavidus</name>
    <name type="common">sansaifugu</name>
    <dbReference type="NCBI Taxonomy" id="433684"/>
    <lineage>
        <taxon>Eukaryota</taxon>
        <taxon>Metazoa</taxon>
        <taxon>Chordata</taxon>
        <taxon>Craniata</taxon>
        <taxon>Vertebrata</taxon>
        <taxon>Euteleostomi</taxon>
        <taxon>Actinopterygii</taxon>
        <taxon>Neopterygii</taxon>
        <taxon>Teleostei</taxon>
        <taxon>Neoteleostei</taxon>
        <taxon>Acanthomorphata</taxon>
        <taxon>Eupercaria</taxon>
        <taxon>Tetraodontiformes</taxon>
        <taxon>Tetradontoidea</taxon>
        <taxon>Tetraodontidae</taxon>
        <taxon>Takifugu</taxon>
    </lineage>
</organism>
<evidence type="ECO:0000256" key="1">
    <source>
        <dbReference type="ARBA" id="ARBA00003689"/>
    </source>
</evidence>
<dbReference type="GO" id="GO:0005212">
    <property type="term" value="F:structural constituent of eye lens"/>
    <property type="evidence" value="ECO:0007669"/>
    <property type="project" value="UniProtKB-KW"/>
</dbReference>
<dbReference type="Proteomes" id="UP000324091">
    <property type="component" value="Chromosome 3"/>
</dbReference>
<reference evidence="6 7" key="1">
    <citation type="submission" date="2019-04" db="EMBL/GenBank/DDBJ databases">
        <title>Chromosome genome assembly for Takifugu flavidus.</title>
        <authorList>
            <person name="Xiao S."/>
        </authorList>
    </citation>
    <scope>NUCLEOTIDE SEQUENCE [LARGE SCALE GENOMIC DNA]</scope>
    <source>
        <strain evidence="6">HTHZ2018</strain>
        <tissue evidence="6">Muscle</tissue>
    </source>
</reference>
<dbReference type="Pfam" id="PF00030">
    <property type="entry name" value="Crystall"/>
    <property type="match status" value="4"/>
</dbReference>
<dbReference type="SUPFAM" id="SSF49695">
    <property type="entry name" value="gamma-Crystallin-like"/>
    <property type="match status" value="2"/>
</dbReference>
<dbReference type="InterPro" id="IPR001064">
    <property type="entry name" value="Beta/gamma_crystallin"/>
</dbReference>
<feature type="domain" description="Beta/gamma crystallin 'Greek key'" evidence="5">
    <location>
        <begin position="41"/>
        <end position="91"/>
    </location>
</feature>
<dbReference type="PRINTS" id="PR01367">
    <property type="entry name" value="BGCRYSTALLIN"/>
</dbReference>
<evidence type="ECO:0000256" key="4">
    <source>
        <dbReference type="ARBA" id="ARBA00022737"/>
    </source>
</evidence>
<evidence type="ECO:0000313" key="7">
    <source>
        <dbReference type="Proteomes" id="UP000324091"/>
    </source>
</evidence>
<accession>A0A5C6NBY7</accession>
<dbReference type="FunFam" id="2.60.20.10:FF:000001">
    <property type="entry name" value="Crystallin gamma S"/>
    <property type="match status" value="2"/>
</dbReference>
<dbReference type="AlphaFoldDB" id="A0A5C6NBY7"/>
<feature type="domain" description="Beta/gamma crystallin 'Greek key'" evidence="5">
    <location>
        <begin position="292"/>
        <end position="334"/>
    </location>
</feature>
<gene>
    <name evidence="6" type="ORF">D4764_03G0012870</name>
</gene>
<dbReference type="PANTHER" id="PTHR11818:SF119">
    <property type="entry name" value="GAMMA-CRYSTALLIN D"/>
    <property type="match status" value="1"/>
</dbReference>
<dbReference type="GO" id="GO:0007601">
    <property type="term" value="P:visual perception"/>
    <property type="evidence" value="ECO:0007669"/>
    <property type="project" value="TreeGrafter"/>
</dbReference>
<evidence type="ECO:0000313" key="6">
    <source>
        <dbReference type="EMBL" id="TWW64279.1"/>
    </source>
</evidence>